<dbReference type="RefSeq" id="WP_095220407.1">
    <property type="nucleotide sequence ID" value="NZ_NPBJ01000033.1"/>
</dbReference>
<gene>
    <name evidence="5" type="ORF">CHH48_16460</name>
</gene>
<sequence length="534" mass="58226">MKEFAVKEIHKGTETSKLDLDTLSEQLSNLQHKVRNLYSLDDALKGETGKAIRSFYNEIHTPFLTFLLQSMEDYKNRLENMKNDVQSFESNHQGYISEGFLDDELQPGLDKAKSKVASVSENINSVLSGVADIKFVAQISYSDFETYIEKGKRQIDEVITDLGELDSKHASKLQETQSDLKTMKKYLSEMTTGVSSGAISISEFDTVSLQDMNAYNNIIQQNYGNGNIEITEDNIEYLPMAAIAAATEKAEKGMDEGSLTILQHAYKSLQQGGISRKEYNAILSTATKKNGSDDEKTDTFLEYLSKNLDKISQDVSKDVLHNSIQQLGLEAKRIGNFIQEQALNRGIQGPPGPSSFIIPETEGMNRSQLWNKYGGKLISGGKVLGKFFAYGSAAWGWREDVTQKGKTHGEAFIHNGASLVVGAAAGSFGSTVTAGALTFLGVSNPAGWAVLGGIAAGVAISTGFNWLYDENIGGIQDKMDYVGNKIEDGINYTGEKLGEIGGNIKESISDAANKTGEAIESGLNAINPMNWGWN</sequence>
<feature type="domain" description="LXG" evidence="4">
    <location>
        <begin position="1"/>
        <end position="235"/>
    </location>
</feature>
<evidence type="ECO:0000313" key="5">
    <source>
        <dbReference type="EMBL" id="PAD98605.1"/>
    </source>
</evidence>
<evidence type="ECO:0000256" key="3">
    <source>
        <dbReference type="SAM" id="Phobius"/>
    </source>
</evidence>
<protein>
    <recommendedName>
        <fullName evidence="4">LXG domain-containing protein</fullName>
    </recommendedName>
</protein>
<comment type="similarity">
    <text evidence="1">In the N-terminal section; belongs to the LXG family.</text>
</comment>
<organism evidence="5 6">
    <name type="scientific">Terribacillus saccharophilus</name>
    <dbReference type="NCBI Taxonomy" id="361277"/>
    <lineage>
        <taxon>Bacteria</taxon>
        <taxon>Bacillati</taxon>
        <taxon>Bacillota</taxon>
        <taxon>Bacilli</taxon>
        <taxon>Bacillales</taxon>
        <taxon>Bacillaceae</taxon>
        <taxon>Terribacillus</taxon>
    </lineage>
</organism>
<feature type="transmembrane region" description="Helical" evidence="3">
    <location>
        <begin position="446"/>
        <end position="468"/>
    </location>
</feature>
<dbReference type="Pfam" id="PF04740">
    <property type="entry name" value="LXG"/>
    <property type="match status" value="1"/>
</dbReference>
<dbReference type="Proteomes" id="UP000216852">
    <property type="component" value="Unassembled WGS sequence"/>
</dbReference>
<feature type="coiled-coil region" evidence="2">
    <location>
        <begin position="64"/>
        <end position="98"/>
    </location>
</feature>
<evidence type="ECO:0000259" key="4">
    <source>
        <dbReference type="PROSITE" id="PS51756"/>
    </source>
</evidence>
<dbReference type="PROSITE" id="PS51756">
    <property type="entry name" value="LXG"/>
    <property type="match status" value="1"/>
</dbReference>
<comment type="caution">
    <text evidence="5">The sequence shown here is derived from an EMBL/GenBank/DDBJ whole genome shotgun (WGS) entry which is preliminary data.</text>
</comment>
<reference evidence="5 6" key="1">
    <citation type="submission" date="2017-07" db="EMBL/GenBank/DDBJ databases">
        <title>Isolation and whole genome analysis of endospore-forming bacteria from heroin.</title>
        <authorList>
            <person name="Kalinowski J."/>
            <person name="Ahrens B."/>
            <person name="Al-Dilaimi A."/>
            <person name="Winkler A."/>
            <person name="Wibberg D."/>
            <person name="Schleenbecker U."/>
            <person name="Ruckert C."/>
            <person name="Wolfel R."/>
            <person name="Grass G."/>
        </authorList>
    </citation>
    <scope>NUCLEOTIDE SEQUENCE [LARGE SCALE GENOMIC DNA]</scope>
    <source>
        <strain evidence="5 6">7517-1</strain>
    </source>
</reference>
<dbReference type="EMBL" id="NPBJ01000033">
    <property type="protein sequence ID" value="PAD98605.1"/>
    <property type="molecule type" value="Genomic_DNA"/>
</dbReference>
<keyword evidence="3" id="KW-0812">Transmembrane</keyword>
<proteinExistence type="inferred from homology"/>
<keyword evidence="3" id="KW-1133">Transmembrane helix</keyword>
<evidence type="ECO:0000256" key="1">
    <source>
        <dbReference type="ARBA" id="ARBA00034117"/>
    </source>
</evidence>
<name>A0ABX4GUQ9_9BACI</name>
<keyword evidence="2" id="KW-0175">Coiled coil</keyword>
<keyword evidence="6" id="KW-1185">Reference proteome</keyword>
<keyword evidence="3" id="KW-0472">Membrane</keyword>
<dbReference type="InterPro" id="IPR006829">
    <property type="entry name" value="LXG_dom"/>
</dbReference>
<accession>A0ABX4GUQ9</accession>
<evidence type="ECO:0000313" key="6">
    <source>
        <dbReference type="Proteomes" id="UP000216852"/>
    </source>
</evidence>
<evidence type="ECO:0000256" key="2">
    <source>
        <dbReference type="SAM" id="Coils"/>
    </source>
</evidence>